<accession>A0ABZ2U8B0</accession>
<keyword evidence="2" id="KW-0812">Transmembrane</keyword>
<feature type="transmembrane region" description="Helical" evidence="2">
    <location>
        <begin position="128"/>
        <end position="146"/>
    </location>
</feature>
<keyword evidence="2" id="KW-0472">Membrane</keyword>
<keyword evidence="2" id="KW-1133">Transmembrane helix</keyword>
<dbReference type="InterPro" id="IPR025565">
    <property type="entry name" value="DUF4328"/>
</dbReference>
<evidence type="ECO:0000256" key="2">
    <source>
        <dbReference type="SAM" id="Phobius"/>
    </source>
</evidence>
<feature type="transmembrane region" description="Helical" evidence="2">
    <location>
        <begin position="211"/>
        <end position="229"/>
    </location>
</feature>
<organism evidence="4 5">
    <name type="scientific">Gordonia hydrophobica</name>
    <dbReference type="NCBI Taxonomy" id="40516"/>
    <lineage>
        <taxon>Bacteria</taxon>
        <taxon>Bacillati</taxon>
        <taxon>Actinomycetota</taxon>
        <taxon>Actinomycetes</taxon>
        <taxon>Mycobacteriales</taxon>
        <taxon>Gordoniaceae</taxon>
        <taxon>Gordonia</taxon>
    </lineage>
</organism>
<evidence type="ECO:0000259" key="3">
    <source>
        <dbReference type="Pfam" id="PF14219"/>
    </source>
</evidence>
<dbReference type="EMBL" id="CP136137">
    <property type="protein sequence ID" value="WYY08729.1"/>
    <property type="molecule type" value="Genomic_DNA"/>
</dbReference>
<feature type="domain" description="DUF4328" evidence="3">
    <location>
        <begin position="163"/>
        <end position="296"/>
    </location>
</feature>
<gene>
    <name evidence="4" type="ORF">RVF87_06630</name>
</gene>
<feature type="region of interest" description="Disordered" evidence="1">
    <location>
        <begin position="37"/>
        <end position="97"/>
    </location>
</feature>
<dbReference type="RefSeq" id="WP_066170832.1">
    <property type="nucleotide sequence ID" value="NZ_CP136137.1"/>
</dbReference>
<feature type="transmembrane region" description="Helical" evidence="2">
    <location>
        <begin position="249"/>
        <end position="268"/>
    </location>
</feature>
<dbReference type="Proteomes" id="UP001479933">
    <property type="component" value="Chromosome"/>
</dbReference>
<evidence type="ECO:0000313" key="4">
    <source>
        <dbReference type="EMBL" id="WYY08729.1"/>
    </source>
</evidence>
<feature type="transmembrane region" description="Helical" evidence="2">
    <location>
        <begin position="280"/>
        <end position="300"/>
    </location>
</feature>
<dbReference type="Pfam" id="PF14219">
    <property type="entry name" value="DUF4328"/>
    <property type="match status" value="1"/>
</dbReference>
<name>A0ABZ2U8B0_9ACTN</name>
<reference evidence="4 5" key="1">
    <citation type="journal article" date="2023" name="Virus Evol.">
        <title>Computational host range prediction-The good, the bad, and the ugly.</title>
        <authorList>
            <person name="Howell A.A."/>
            <person name="Versoza C.J."/>
            <person name="Pfeifer S.P."/>
        </authorList>
    </citation>
    <scope>NUCLEOTIDE SEQUENCE [LARGE SCALE GENOMIC DNA]</scope>
    <source>
        <strain evidence="4 5">1610/1b</strain>
    </source>
</reference>
<keyword evidence="5" id="KW-1185">Reference proteome</keyword>
<sequence length="324" mass="34864">MLDVCPSCRIQAPHRQGRQLCPRCGGPLTLLDDHGRIVAPRPTAPAPTPQPGRARPRPAPSRPLLRWTADRPAGARPAPTPPRPPVTARRPSYRGVPRWGLLDSPVVPEADEPRSGDSGTAMTRTFSLVWYTLVAAAVVHLIRYLVAVVNRSTPIPMWIDLLSGAAVLVFGTFAFAGMLLGLVALVRWLTAIRAHAYAEADLYDPRPRRQQLLLAGLPLVNVVGAPLLLSEAARCGSDSAGAADRIRRIAIAWGLVNGVALIALAYRIGGWFSDSVQVHADGLAMVTLSFAVSAVFTRWASPRLSTVLTGLVGDHDRERRLVVA</sequence>
<feature type="transmembrane region" description="Helical" evidence="2">
    <location>
        <begin position="166"/>
        <end position="190"/>
    </location>
</feature>
<protein>
    <submittedName>
        <fullName evidence="4">DUF4328 domain-containing protein</fullName>
    </submittedName>
</protein>
<proteinExistence type="predicted"/>
<evidence type="ECO:0000256" key="1">
    <source>
        <dbReference type="SAM" id="MobiDB-lite"/>
    </source>
</evidence>
<evidence type="ECO:0000313" key="5">
    <source>
        <dbReference type="Proteomes" id="UP001479933"/>
    </source>
</evidence>